<gene>
    <name evidence="3" type="ORF">BCR34DRAFT_648047</name>
</gene>
<sequence>MLNDPWYHKSPRSIEATEVWGLCSTCSWINFDWLLSHDLRGTILKHNMQYAPMRTRDVKLPFGGLAKLCARASSCRFCKLVVESFETAYPEFIALKEFQTTGEKDPMLHSQLRQRVKAGNSEFIFGIESTENGEFEIRTRNWTPMIQGHNKEVGRYSLQVWLFSAKGGQKIARVQIHRVWEKAIPYQGRRMGQQIDFGLVRAWIGALPPFEREGTSGLSPVIQKDFMLLDAVDKCVVRISQPAKCAALSYVWGATNTLLHKKETSTKSRRPQGVPLWGDAVPKTIRDSMQLVVTIGYRYLWVDSLCVTQDDEEYKMLQINNMDSIYRSGSFTTVNTNGDHADAGLLGVRVHTRSWYQHIQRVGKTNLANRPEMPVYADSPWGGRAWTLQEGAMSRRKLALCQTFKSDFLFGLPISELEHALLWFPEMEPKRRIQSDTNQPICPSWSWMGWEDGTIQYGSVKAEHLGHVTWIDPVNGASFTSQDIRGVTLKPTFVSKTPLQVAKGWSFQYVGKSVAIPGQYSLVRPLYVDRESAITVSEHPVADDEKRKTRYHLEATFTHQEPLLLTCEALTAKFKLRNRRTRLEDFGPGIKNTYKDVRLFGLEDGYGNVAGAVGLHDYPHADSKEGGDAADVSCVVITRINRPHYAEISDLYRPENDSDAQEAAESFPDQQDEKEEEPFPVYSKFSENVASGFPSMSGSRPLKWTDALFGVMTSSSHGVCTRFLYCNMKVERLFGLVVVDIVWKPSGDRGLRAKL</sequence>
<proteinExistence type="predicted"/>
<name>A0A1Y1ZU29_9PLEO</name>
<evidence type="ECO:0000256" key="1">
    <source>
        <dbReference type="SAM" id="MobiDB-lite"/>
    </source>
</evidence>
<evidence type="ECO:0000313" key="4">
    <source>
        <dbReference type="Proteomes" id="UP000193144"/>
    </source>
</evidence>
<accession>A0A1Y1ZU29</accession>
<feature type="domain" description="Heterokaryon incompatibility" evidence="2">
    <location>
        <begin position="246"/>
        <end position="390"/>
    </location>
</feature>
<protein>
    <submittedName>
        <fullName evidence="3">Heterokaryon incompatibility protein-domain-containing protein</fullName>
    </submittedName>
</protein>
<dbReference type="AlphaFoldDB" id="A0A1Y1ZU29"/>
<dbReference type="STRING" id="1231657.A0A1Y1ZU29"/>
<feature type="region of interest" description="Disordered" evidence="1">
    <location>
        <begin position="653"/>
        <end position="678"/>
    </location>
</feature>
<keyword evidence="4" id="KW-1185">Reference proteome</keyword>
<dbReference type="PANTHER" id="PTHR33112">
    <property type="entry name" value="DOMAIN PROTEIN, PUTATIVE-RELATED"/>
    <property type="match status" value="1"/>
</dbReference>
<dbReference type="Pfam" id="PF06985">
    <property type="entry name" value="HET"/>
    <property type="match status" value="1"/>
</dbReference>
<dbReference type="PANTHER" id="PTHR33112:SF12">
    <property type="entry name" value="HETEROKARYON INCOMPATIBILITY DOMAIN-CONTAINING PROTEIN"/>
    <property type="match status" value="1"/>
</dbReference>
<dbReference type="OrthoDB" id="5135333at2759"/>
<organism evidence="3 4">
    <name type="scientific">Clohesyomyces aquaticus</name>
    <dbReference type="NCBI Taxonomy" id="1231657"/>
    <lineage>
        <taxon>Eukaryota</taxon>
        <taxon>Fungi</taxon>
        <taxon>Dikarya</taxon>
        <taxon>Ascomycota</taxon>
        <taxon>Pezizomycotina</taxon>
        <taxon>Dothideomycetes</taxon>
        <taxon>Pleosporomycetidae</taxon>
        <taxon>Pleosporales</taxon>
        <taxon>Lindgomycetaceae</taxon>
        <taxon>Clohesyomyces</taxon>
    </lineage>
</organism>
<dbReference type="Proteomes" id="UP000193144">
    <property type="component" value="Unassembled WGS sequence"/>
</dbReference>
<reference evidence="3 4" key="1">
    <citation type="submission" date="2016-07" db="EMBL/GenBank/DDBJ databases">
        <title>Pervasive Adenine N6-methylation of Active Genes in Fungi.</title>
        <authorList>
            <consortium name="DOE Joint Genome Institute"/>
            <person name="Mondo S.J."/>
            <person name="Dannebaum R.O."/>
            <person name="Kuo R.C."/>
            <person name="Labutti K."/>
            <person name="Haridas S."/>
            <person name="Kuo A."/>
            <person name="Salamov A."/>
            <person name="Ahrendt S.R."/>
            <person name="Lipzen A."/>
            <person name="Sullivan W."/>
            <person name="Andreopoulos W.B."/>
            <person name="Clum A."/>
            <person name="Lindquist E."/>
            <person name="Daum C."/>
            <person name="Ramamoorthy G.K."/>
            <person name="Gryganskyi A."/>
            <person name="Culley D."/>
            <person name="Magnuson J.K."/>
            <person name="James T.Y."/>
            <person name="O'Malley M.A."/>
            <person name="Stajich J.E."/>
            <person name="Spatafora J.W."/>
            <person name="Visel A."/>
            <person name="Grigoriev I.V."/>
        </authorList>
    </citation>
    <scope>NUCLEOTIDE SEQUENCE [LARGE SCALE GENOMIC DNA]</scope>
    <source>
        <strain evidence="3 4">CBS 115471</strain>
    </source>
</reference>
<evidence type="ECO:0000313" key="3">
    <source>
        <dbReference type="EMBL" id="ORY13728.1"/>
    </source>
</evidence>
<evidence type="ECO:0000259" key="2">
    <source>
        <dbReference type="Pfam" id="PF06985"/>
    </source>
</evidence>
<dbReference type="EMBL" id="MCFA01000039">
    <property type="protein sequence ID" value="ORY13728.1"/>
    <property type="molecule type" value="Genomic_DNA"/>
</dbReference>
<comment type="caution">
    <text evidence="3">The sequence shown here is derived from an EMBL/GenBank/DDBJ whole genome shotgun (WGS) entry which is preliminary data.</text>
</comment>
<dbReference type="InterPro" id="IPR010730">
    <property type="entry name" value="HET"/>
</dbReference>